<evidence type="ECO:0000313" key="1">
    <source>
        <dbReference type="EMBL" id="JAD58872.1"/>
    </source>
</evidence>
<reference evidence="1" key="2">
    <citation type="journal article" date="2015" name="Data Brief">
        <title>Shoot transcriptome of the giant reed, Arundo donax.</title>
        <authorList>
            <person name="Barrero R.A."/>
            <person name="Guerrero F.D."/>
            <person name="Moolhuijzen P."/>
            <person name="Goolsby J.A."/>
            <person name="Tidwell J."/>
            <person name="Bellgard S.E."/>
            <person name="Bellgard M.I."/>
        </authorList>
    </citation>
    <scope>NUCLEOTIDE SEQUENCE</scope>
    <source>
        <tissue evidence="1">Shoot tissue taken approximately 20 cm above the soil surface</tissue>
    </source>
</reference>
<dbReference type="AlphaFoldDB" id="A0A0A9BHU9"/>
<protein>
    <submittedName>
        <fullName evidence="1">Uncharacterized protein</fullName>
    </submittedName>
</protein>
<dbReference type="EMBL" id="GBRH01239023">
    <property type="protein sequence ID" value="JAD58872.1"/>
    <property type="molecule type" value="Transcribed_RNA"/>
</dbReference>
<organism evidence="1">
    <name type="scientific">Arundo donax</name>
    <name type="common">Giant reed</name>
    <name type="synonym">Donax arundinaceus</name>
    <dbReference type="NCBI Taxonomy" id="35708"/>
    <lineage>
        <taxon>Eukaryota</taxon>
        <taxon>Viridiplantae</taxon>
        <taxon>Streptophyta</taxon>
        <taxon>Embryophyta</taxon>
        <taxon>Tracheophyta</taxon>
        <taxon>Spermatophyta</taxon>
        <taxon>Magnoliopsida</taxon>
        <taxon>Liliopsida</taxon>
        <taxon>Poales</taxon>
        <taxon>Poaceae</taxon>
        <taxon>PACMAD clade</taxon>
        <taxon>Arundinoideae</taxon>
        <taxon>Arundineae</taxon>
        <taxon>Arundo</taxon>
    </lineage>
</organism>
<proteinExistence type="predicted"/>
<reference evidence="1" key="1">
    <citation type="submission" date="2014-09" db="EMBL/GenBank/DDBJ databases">
        <authorList>
            <person name="Magalhaes I.L.F."/>
            <person name="Oliveira U."/>
            <person name="Santos F.R."/>
            <person name="Vidigal T.H.D.A."/>
            <person name="Brescovit A.D."/>
            <person name="Santos A.J."/>
        </authorList>
    </citation>
    <scope>NUCLEOTIDE SEQUENCE</scope>
    <source>
        <tissue evidence="1">Shoot tissue taken approximately 20 cm above the soil surface</tissue>
    </source>
</reference>
<name>A0A0A9BHU9_ARUDO</name>
<accession>A0A0A9BHU9</accession>
<sequence length="60" mass="6817">MYCCPPRAKRGLRWVGPYRVTGPVRIGPRIWSICIYFFADTTWIRIRRVSVSDTVSGAGA</sequence>